<evidence type="ECO:0000259" key="4">
    <source>
        <dbReference type="PROSITE" id="PS51939"/>
    </source>
</evidence>
<keyword evidence="6" id="KW-1185">Reference proteome</keyword>
<feature type="compositionally biased region" description="Basic residues" evidence="3">
    <location>
        <begin position="125"/>
        <end position="149"/>
    </location>
</feature>
<comment type="caution">
    <text evidence="5">The sequence shown here is derived from an EMBL/GenBank/DDBJ whole genome shotgun (WGS) entry which is preliminary data.</text>
</comment>
<dbReference type="AlphaFoldDB" id="A0A8S9Y4S9"/>
<feature type="domain" description="XRRM" evidence="4">
    <location>
        <begin position="25"/>
        <end position="150"/>
    </location>
</feature>
<evidence type="ECO:0000256" key="3">
    <source>
        <dbReference type="SAM" id="MobiDB-lite"/>
    </source>
</evidence>
<evidence type="ECO:0000313" key="5">
    <source>
        <dbReference type="EMBL" id="KAF6215578.1"/>
    </source>
</evidence>
<organism evidence="5 6">
    <name type="scientific">Apolygus lucorum</name>
    <name type="common">Small green plant bug</name>
    <name type="synonym">Lygocoris lucorum</name>
    <dbReference type="NCBI Taxonomy" id="248454"/>
    <lineage>
        <taxon>Eukaryota</taxon>
        <taxon>Metazoa</taxon>
        <taxon>Ecdysozoa</taxon>
        <taxon>Arthropoda</taxon>
        <taxon>Hexapoda</taxon>
        <taxon>Insecta</taxon>
        <taxon>Pterygota</taxon>
        <taxon>Neoptera</taxon>
        <taxon>Paraneoptera</taxon>
        <taxon>Hemiptera</taxon>
        <taxon>Heteroptera</taxon>
        <taxon>Panheteroptera</taxon>
        <taxon>Cimicomorpha</taxon>
        <taxon>Miridae</taxon>
        <taxon>Mirini</taxon>
        <taxon>Apolygus</taxon>
    </lineage>
</organism>
<dbReference type="Pfam" id="PF08777">
    <property type="entry name" value="RRM_3"/>
    <property type="match status" value="1"/>
</dbReference>
<accession>A0A8S9Y4S9</accession>
<dbReference type="InterPro" id="IPR012677">
    <property type="entry name" value="Nucleotide-bd_a/b_plait_sf"/>
</dbReference>
<keyword evidence="1 2" id="KW-0694">RNA-binding</keyword>
<evidence type="ECO:0000313" key="6">
    <source>
        <dbReference type="Proteomes" id="UP000466442"/>
    </source>
</evidence>
<evidence type="ECO:0000256" key="2">
    <source>
        <dbReference type="PROSITE-ProRule" id="PRU01288"/>
    </source>
</evidence>
<proteinExistence type="predicted"/>
<gene>
    <name evidence="5" type="ORF">GE061_010334</name>
</gene>
<dbReference type="Proteomes" id="UP000466442">
    <property type="component" value="Unassembled WGS sequence"/>
</dbReference>
<dbReference type="EMBL" id="WIXP02000002">
    <property type="protein sequence ID" value="KAF6215578.1"/>
    <property type="molecule type" value="Genomic_DNA"/>
</dbReference>
<dbReference type="Gene3D" id="3.30.70.330">
    <property type="match status" value="1"/>
</dbReference>
<dbReference type="InterPro" id="IPR014886">
    <property type="entry name" value="La_xRRM"/>
</dbReference>
<name>A0A8S9Y4S9_APOLU</name>
<dbReference type="PROSITE" id="PS51939">
    <property type="entry name" value="XRRM"/>
    <property type="match status" value="1"/>
</dbReference>
<feature type="region of interest" description="Disordered" evidence="3">
    <location>
        <begin position="120"/>
        <end position="167"/>
    </location>
</feature>
<dbReference type="GO" id="GO:0003723">
    <property type="term" value="F:RNA binding"/>
    <property type="evidence" value="ECO:0007669"/>
    <property type="project" value="UniProtKB-KW"/>
</dbReference>
<dbReference type="OrthoDB" id="7369833at2759"/>
<sequence length="167" mass="19123">MVEEKFEVEVSDEKDKEIKSTTALTDQEGRIIKQIEPVKNGKISRESIKAKVKEYGIAVVYIDFNIGDQSAWVRLDQKDSAKELAKKVAEEGEKLKIGDEELDLRVLEGEEEEKYHQKVKECMLKRRNQNPRHRKGGRRGGRRMGRGGHKRGDSPTSRNDTKTAKTN</sequence>
<protein>
    <recommendedName>
        <fullName evidence="4">XRRM domain-containing protein</fullName>
    </recommendedName>
</protein>
<dbReference type="GO" id="GO:1990904">
    <property type="term" value="C:ribonucleoprotein complex"/>
    <property type="evidence" value="ECO:0007669"/>
    <property type="project" value="UniProtKB-UniRule"/>
</dbReference>
<evidence type="ECO:0000256" key="1">
    <source>
        <dbReference type="ARBA" id="ARBA00022884"/>
    </source>
</evidence>
<reference evidence="5" key="1">
    <citation type="journal article" date="2021" name="Mol. Ecol. Resour.">
        <title>Apolygus lucorum genome provides insights into omnivorousness and mesophyll feeding.</title>
        <authorList>
            <person name="Liu Y."/>
            <person name="Liu H."/>
            <person name="Wang H."/>
            <person name="Huang T."/>
            <person name="Liu B."/>
            <person name="Yang B."/>
            <person name="Yin L."/>
            <person name="Li B."/>
            <person name="Zhang Y."/>
            <person name="Zhang S."/>
            <person name="Jiang F."/>
            <person name="Zhang X."/>
            <person name="Ren Y."/>
            <person name="Wang B."/>
            <person name="Wang S."/>
            <person name="Lu Y."/>
            <person name="Wu K."/>
            <person name="Fan W."/>
            <person name="Wang G."/>
        </authorList>
    </citation>
    <scope>NUCLEOTIDE SEQUENCE</scope>
    <source>
        <strain evidence="5">12Hb</strain>
    </source>
</reference>